<sequence length="216" mass="24385">MPKKKSAVQRKLQAVLHIYCEGAKTEPNYINSYLQETSPGNRRKNVIRVEPTKKNTPVQLVDEAVKHKKSPTCPKSDIFWVVFDRESVAKYPDALHAEASQKAKSNGINIAISNVCFELWLLLHFQENGSPYSSYADLISNSKLKEHLKEKGIHEYDKANASIFDSVKGGLDSARKAAKKMNAQTLESADPQRTKPYQLNPFTEIHLLLDAIDNFE</sequence>
<evidence type="ECO:0008006" key="3">
    <source>
        <dbReference type="Google" id="ProtNLM"/>
    </source>
</evidence>
<dbReference type="InterPro" id="IPR025591">
    <property type="entry name" value="RloB"/>
</dbReference>
<evidence type="ECO:0000313" key="1">
    <source>
        <dbReference type="EMBL" id="EEG06917.1"/>
    </source>
</evidence>
<evidence type="ECO:0000313" key="2">
    <source>
        <dbReference type="Proteomes" id="UP000003165"/>
    </source>
</evidence>
<comment type="caution">
    <text evidence="1">The sequence shown here is derived from an EMBL/GenBank/DDBJ whole genome shotgun (WGS) entry which is preliminary data.</text>
</comment>
<dbReference type="RefSeq" id="WP_008955683.1">
    <property type="nucleotide sequence ID" value="NZ_ACIS01000013.1"/>
</dbReference>
<protein>
    <recommendedName>
        <fullName evidence="3">Abortive phage resistance protein</fullName>
    </recommendedName>
</protein>
<dbReference type="Proteomes" id="UP000003165">
    <property type="component" value="Unassembled WGS sequence"/>
</dbReference>
<dbReference type="EMBL" id="ACIS01000013">
    <property type="protein sequence ID" value="EEG06917.1"/>
    <property type="molecule type" value="Genomic_DNA"/>
</dbReference>
<reference evidence="1 2" key="1">
    <citation type="submission" date="2009-02" db="EMBL/GenBank/DDBJ databases">
        <title>Sequencing of the draft genome and assembly of Lutiella nitroferrum 2002.</title>
        <authorList>
            <consortium name="US DOE Joint Genome Institute (JGI-PGF)"/>
            <person name="Lucas S."/>
            <person name="Copeland A."/>
            <person name="Lapidus A."/>
            <person name="Glavina del Rio T."/>
            <person name="Tice H."/>
            <person name="Bruce D."/>
            <person name="Goodwin L."/>
            <person name="Pitluck S."/>
            <person name="Larimer F."/>
            <person name="Land M.L."/>
            <person name="Hauser L."/>
            <person name="Coates J.D."/>
        </authorList>
    </citation>
    <scope>NUCLEOTIDE SEQUENCE [LARGE SCALE GENOMIC DNA]</scope>
    <source>
        <strain evidence="1 2">2002</strain>
    </source>
</reference>
<dbReference type="Pfam" id="PF13707">
    <property type="entry name" value="RloB"/>
    <property type="match status" value="1"/>
</dbReference>
<gene>
    <name evidence="1" type="ORF">FuraDRAFT_3665</name>
</gene>
<proteinExistence type="predicted"/>
<dbReference type="AlphaFoldDB" id="B9Z8H9"/>
<organism evidence="1 2">
    <name type="scientific">Pseudogulbenkiania ferrooxidans 2002</name>
    <dbReference type="NCBI Taxonomy" id="279714"/>
    <lineage>
        <taxon>Bacteria</taxon>
        <taxon>Pseudomonadati</taxon>
        <taxon>Pseudomonadota</taxon>
        <taxon>Betaproteobacteria</taxon>
        <taxon>Neisseriales</taxon>
        <taxon>Chromobacteriaceae</taxon>
        <taxon>Pseudogulbenkiania</taxon>
    </lineage>
</organism>
<dbReference type="eggNOG" id="ENOG5032ZS8">
    <property type="taxonomic scope" value="Bacteria"/>
</dbReference>
<accession>B9Z8H9</accession>
<name>B9Z8H9_9NEIS</name>
<keyword evidence="2" id="KW-1185">Reference proteome</keyword>